<keyword evidence="3 8" id="KW-0812">Transmembrane</keyword>
<dbReference type="Pfam" id="PF02416">
    <property type="entry name" value="TatA_B_E"/>
    <property type="match status" value="1"/>
</dbReference>
<evidence type="ECO:0000256" key="5">
    <source>
        <dbReference type="ARBA" id="ARBA00022989"/>
    </source>
</evidence>
<evidence type="ECO:0000256" key="7">
    <source>
        <dbReference type="ARBA" id="ARBA00023136"/>
    </source>
</evidence>
<keyword evidence="2" id="KW-0813">Transport</keyword>
<evidence type="ECO:0000256" key="6">
    <source>
        <dbReference type="ARBA" id="ARBA00023010"/>
    </source>
</evidence>
<dbReference type="InterPro" id="IPR003369">
    <property type="entry name" value="TatA/B/E"/>
</dbReference>
<dbReference type="GO" id="GO:0016020">
    <property type="term" value="C:membrane"/>
    <property type="evidence" value="ECO:0007669"/>
    <property type="project" value="UniProtKB-ARBA"/>
</dbReference>
<evidence type="ECO:0000256" key="3">
    <source>
        <dbReference type="ARBA" id="ARBA00022692"/>
    </source>
</evidence>
<dbReference type="EMBL" id="KF900433">
    <property type="protein sequence ID" value="AIE94908.1"/>
    <property type="molecule type" value="Genomic_DNA"/>
</dbReference>
<evidence type="ECO:0000256" key="2">
    <source>
        <dbReference type="ARBA" id="ARBA00022448"/>
    </source>
</evidence>
<keyword evidence="5 8" id="KW-1133">Transmembrane helix</keyword>
<name>A0A075FU88_9ARCH</name>
<evidence type="ECO:0000256" key="8">
    <source>
        <dbReference type="SAM" id="Phobius"/>
    </source>
</evidence>
<evidence type="ECO:0000256" key="1">
    <source>
        <dbReference type="ARBA" id="ARBA00004167"/>
    </source>
</evidence>
<protein>
    <recommendedName>
        <fullName evidence="10">Sec-independent translocation protein mttA/Hcf106 (TatA)</fullName>
    </recommendedName>
</protein>
<evidence type="ECO:0008006" key="10">
    <source>
        <dbReference type="Google" id="ProtNLM"/>
    </source>
</evidence>
<dbReference type="Gene3D" id="1.20.5.3310">
    <property type="match status" value="1"/>
</dbReference>
<feature type="transmembrane region" description="Helical" evidence="8">
    <location>
        <begin position="6"/>
        <end position="26"/>
    </location>
</feature>
<evidence type="ECO:0000256" key="4">
    <source>
        <dbReference type="ARBA" id="ARBA00022927"/>
    </source>
</evidence>
<accession>A0A075FU88</accession>
<dbReference type="GO" id="GO:0015031">
    <property type="term" value="P:protein transport"/>
    <property type="evidence" value="ECO:0007669"/>
    <property type="project" value="UniProtKB-KW"/>
</dbReference>
<reference evidence="9" key="1">
    <citation type="journal article" date="2014" name="Genome Biol. Evol.">
        <title>Pangenome evidence for extensive interdomain horizontal transfer affecting lineage core and shell genes in uncultured planktonic thaumarchaeota and euryarchaeota.</title>
        <authorList>
            <person name="Deschamps P."/>
            <person name="Zivanovic Y."/>
            <person name="Moreira D."/>
            <person name="Rodriguez-Valera F."/>
            <person name="Lopez-Garcia P."/>
        </authorList>
    </citation>
    <scope>NUCLEOTIDE SEQUENCE</scope>
</reference>
<comment type="subcellular location">
    <subcellularLocation>
        <location evidence="1">Membrane</location>
        <topology evidence="1">Single-pass membrane protein</topology>
    </subcellularLocation>
</comment>
<evidence type="ECO:0000313" key="9">
    <source>
        <dbReference type="EMBL" id="AIE94908.1"/>
    </source>
</evidence>
<proteinExistence type="predicted"/>
<sequence>MLEYLLNIIGSEWIMIIFIALILLLGTNRFPEAAKKLGKLLVSIKKRRIQLKNK</sequence>
<dbReference type="AlphaFoldDB" id="A0A075FU88"/>
<keyword evidence="4" id="KW-0653">Protein transport</keyword>
<organism evidence="9">
    <name type="scientific">uncultured marine thaumarchaeote AD1000_54_E04</name>
    <dbReference type="NCBI Taxonomy" id="1455924"/>
    <lineage>
        <taxon>Archaea</taxon>
        <taxon>Nitrososphaerota</taxon>
        <taxon>environmental samples</taxon>
    </lineage>
</organism>
<keyword evidence="7 8" id="KW-0472">Membrane</keyword>
<keyword evidence="6" id="KW-0811">Translocation</keyword>